<dbReference type="InterPro" id="IPR001031">
    <property type="entry name" value="Thioesterase"/>
</dbReference>
<dbReference type="SUPFAM" id="SSF56801">
    <property type="entry name" value="Acetyl-CoA synthetase-like"/>
    <property type="match status" value="1"/>
</dbReference>
<evidence type="ECO:0000256" key="1">
    <source>
        <dbReference type="ARBA" id="ARBA00001957"/>
    </source>
</evidence>
<keyword evidence="7" id="KW-1185">Reference proteome</keyword>
<sequence>MVDHAVSPHLVPVDFDPFAGPELIRLAPATEPQVEIWSACLLGGDDANRAYNESSSLRFQGRLDRNALEEALRTLIRRHEALRLVFSADGRQILVFRDFPIDLFYEDLSAKPASAREQWIGHYLKQEVFYSFDLLRGPLLRASLIKLADNEHHFVLTAHHIICDGWSTGTMLQDLGKIYSAYVLNSQPELPQSPAFSQYAHEQFAFAKSPEYRQIENFWIDQYRESVPVLNLPTDFPRPVTRSFKSNRQDYTLDPNLVADLKKLGLQAGCSFVTTLMATFEVFLSRITGQEDIALGLPAAGQTLLDYNRLMGHCVNLLPLRSAPKGELQFLEFLKQRRKAVLDAFDHQQLTFGSLLKKLKIPRDSSRIPIVPVVFNIDMGMTEGVHFHDLTYQLFNNPRAFESFEIFLNVSDSNKILTLEWSYNTQLFRADTIDRMMAELESLIRAVVADPQIQLDAIRFSNPSRLLEQLSHWNATQVDYPRNTPLHQLIAGAAAQFASKTALTFGHQMLTYQALNAAVNRLAHYLIGQGIRVGDIIGVAVDRSPEMLITLLAVMKAGAVYVPTDPDYPAERVAFMLEDSAAKMLIVSSKYRGRFSTTATELSIEQALAKSVTLSTAEPEVTVLATDLVYILYTSGSTGKPKGVQITHRNLVNFLLSMQTAPGIQSGDKLLGVTTISFDISGLELYLPLISGAELVLTDADSSKDGRVLLDLIRSERITIMQATPSTWRMMLSVGWNDVPPLKILCGGEALPKDLADQLTAAGNELWNMYGPTETTIWSTLKKIRNETDEQISIGRPIANTVVYILDEKRNLLPAGLPGEIYIGGDGVALGYLNRPELTKEKFIKSPFDTDPEAVLYRTGDLGLFTPNGEIVCLGRIDQQVKIRGHRIELGEIEHALTQLNNVREAVVVAREDRPGDQRLVAYVVPEQEKIRSRGPDWKEKWKVIYDQGVHYESDIHLSEQNLDVAIVELISSRKNIRPEVAEWLQQSIQRIKELKPQRVLEIGCGAGQLVFRIAPDTQSYIATDYAETALNKLKQKLALHPEKWQHVSVRNALADDFSMVEASSLDLVLIHSVTQYLPDTNYLINVLREAANAVQSGGCIFIGDVHGKETLRMHHAYDHFLRSTHETTVAQFSEIVDRRVKLEDNFTADPAFFYLLPSVIPGISAVDIQLRRGSYLNEATKYHYDVWLYVGTPPQQVAATKKIQWTANYTAEQLEKDLLTNPHKVVQLSQIFNNRIARDYAFLASLTNSAPLTPLKELKPKIDAAPFGADPELFFELAPRLGFQPHVRWTNNGSSGTFEVVFIPNSIKNAIPEKPDQIRLDDLVIEAFASHAYTPAPTVTAEQIQQWKKSLTVALPQYMVPAEFVILPALPLTPNGKIDRKALPKSLITTSQKPEKPESLSAEEELILNIWQSLLGIENISVTDDFFALGGHSLIAIQVMTQLEKETGKRLPLATLFEYPTIQKLAVLLQKSRKATIWKSLIPIKPTGNKMPLYVIHGYDLNLLYFKNLVVHMDEEQPIYGLQALGVDGNAQPMETLEDTAAFYISEILEQNPAGPYAIAGYSSGGYIAVEMARQLQVMGKEVKLVGVFDTNADEYSAHQVMAEKSNFYKFGKKILRQGPKLVWFTKSLFQKPGATLNYQKGYVKRQLTSLFVALGLAKRPKPEGISDAMMAIIDKNEEVFQKYVMEPYDGVIHLFRAMERPYYIDDFKFLGWSRFAMKGVRVHDVQGDHKMMLYPPFNEGFARVLQNALDNS</sequence>
<dbReference type="CDD" id="cd02440">
    <property type="entry name" value="AdoMet_MTases"/>
    <property type="match status" value="1"/>
</dbReference>
<evidence type="ECO:0000256" key="4">
    <source>
        <dbReference type="ARBA" id="ARBA00022737"/>
    </source>
</evidence>
<accession>A0A7K0EUY9</accession>
<keyword evidence="4" id="KW-0677">Repeat</keyword>
<dbReference type="GO" id="GO:0003824">
    <property type="term" value="F:catalytic activity"/>
    <property type="evidence" value="ECO:0007669"/>
    <property type="project" value="InterPro"/>
</dbReference>
<dbReference type="FunFam" id="3.40.50.12780:FF:000012">
    <property type="entry name" value="Non-ribosomal peptide synthetase"/>
    <property type="match status" value="1"/>
</dbReference>
<dbReference type="Pfam" id="PF08242">
    <property type="entry name" value="Methyltransf_12"/>
    <property type="match status" value="1"/>
</dbReference>
<dbReference type="Proteomes" id="UP000441754">
    <property type="component" value="Unassembled WGS sequence"/>
</dbReference>
<dbReference type="Pfam" id="PF13193">
    <property type="entry name" value="AMP-binding_C"/>
    <property type="match status" value="1"/>
</dbReference>
<dbReference type="PROSITE" id="PS50075">
    <property type="entry name" value="CARRIER"/>
    <property type="match status" value="1"/>
</dbReference>
<dbReference type="PANTHER" id="PTHR45527">
    <property type="entry name" value="NONRIBOSOMAL PEPTIDE SYNTHETASE"/>
    <property type="match status" value="1"/>
</dbReference>
<dbReference type="InterPro" id="IPR023213">
    <property type="entry name" value="CAT-like_dom_sf"/>
</dbReference>
<proteinExistence type="predicted"/>
<dbReference type="InterPro" id="IPR010071">
    <property type="entry name" value="AA_adenyl_dom"/>
</dbReference>
<dbReference type="GO" id="GO:0005737">
    <property type="term" value="C:cytoplasm"/>
    <property type="evidence" value="ECO:0007669"/>
    <property type="project" value="TreeGrafter"/>
</dbReference>
<dbReference type="FunFam" id="3.40.50.980:FF:000001">
    <property type="entry name" value="Non-ribosomal peptide synthetase"/>
    <property type="match status" value="1"/>
</dbReference>
<comment type="cofactor">
    <cofactor evidence="1">
        <name>pantetheine 4'-phosphate</name>
        <dbReference type="ChEBI" id="CHEBI:47942"/>
    </cofactor>
</comment>
<dbReference type="InterPro" id="IPR029058">
    <property type="entry name" value="AB_hydrolase_fold"/>
</dbReference>
<dbReference type="FunFam" id="1.10.1200.10:FF:000005">
    <property type="entry name" value="Nonribosomal peptide synthetase 1"/>
    <property type="match status" value="1"/>
</dbReference>
<dbReference type="Pfam" id="PF00550">
    <property type="entry name" value="PP-binding"/>
    <property type="match status" value="1"/>
</dbReference>
<reference evidence="6 7" key="1">
    <citation type="journal article" date="2018" name="Antonie Van Leeuwenhoek">
        <title>Larkinella terrae sp. nov., isolated from soil on Jeju Island, South Korea.</title>
        <authorList>
            <person name="Ten L.N."/>
            <person name="Jeon J."/>
            <person name="Park S.J."/>
            <person name="Park S."/>
            <person name="Lee S.Y."/>
            <person name="Kim M.K."/>
            <person name="Jung H.Y."/>
        </authorList>
    </citation>
    <scope>NUCLEOTIDE SEQUENCE [LARGE SCALE GENOMIC DNA]</scope>
    <source>
        <strain evidence="6 7">KCTC 52001</strain>
    </source>
</reference>
<dbReference type="PROSITE" id="PS00455">
    <property type="entry name" value="AMP_BINDING"/>
    <property type="match status" value="1"/>
</dbReference>
<feature type="domain" description="Carrier" evidence="5">
    <location>
        <begin position="1399"/>
        <end position="1474"/>
    </location>
</feature>
<dbReference type="Gene3D" id="3.40.50.980">
    <property type="match status" value="2"/>
</dbReference>
<comment type="caution">
    <text evidence="6">The sequence shown here is derived from an EMBL/GenBank/DDBJ whole genome shotgun (WGS) entry which is preliminary data.</text>
</comment>
<dbReference type="InterPro" id="IPR001242">
    <property type="entry name" value="Condensation_dom"/>
</dbReference>
<dbReference type="SUPFAM" id="SSF53474">
    <property type="entry name" value="alpha/beta-Hydrolases"/>
    <property type="match status" value="1"/>
</dbReference>
<dbReference type="InterPro" id="IPR000873">
    <property type="entry name" value="AMP-dep_synth/lig_dom"/>
</dbReference>
<dbReference type="PANTHER" id="PTHR45527:SF1">
    <property type="entry name" value="FATTY ACID SYNTHASE"/>
    <property type="match status" value="1"/>
</dbReference>
<dbReference type="SUPFAM" id="SSF47336">
    <property type="entry name" value="ACP-like"/>
    <property type="match status" value="1"/>
</dbReference>
<dbReference type="GO" id="GO:0031177">
    <property type="term" value="F:phosphopantetheine binding"/>
    <property type="evidence" value="ECO:0007669"/>
    <property type="project" value="InterPro"/>
</dbReference>
<dbReference type="Gene3D" id="1.10.1200.10">
    <property type="entry name" value="ACP-like"/>
    <property type="match status" value="1"/>
</dbReference>
<dbReference type="Gene3D" id="2.30.38.10">
    <property type="entry name" value="Luciferase, Domain 3"/>
    <property type="match status" value="1"/>
</dbReference>
<dbReference type="InterPro" id="IPR029063">
    <property type="entry name" value="SAM-dependent_MTases_sf"/>
</dbReference>
<dbReference type="InterPro" id="IPR036736">
    <property type="entry name" value="ACP-like_sf"/>
</dbReference>
<evidence type="ECO:0000256" key="3">
    <source>
        <dbReference type="ARBA" id="ARBA00022553"/>
    </source>
</evidence>
<dbReference type="GO" id="GO:0009403">
    <property type="term" value="P:toxin biosynthetic process"/>
    <property type="evidence" value="ECO:0007669"/>
    <property type="project" value="UniProtKB-ARBA"/>
</dbReference>
<dbReference type="OrthoDB" id="4317020at2"/>
<dbReference type="Gene3D" id="3.30.300.30">
    <property type="match status" value="2"/>
</dbReference>
<dbReference type="NCBIfam" id="TIGR01733">
    <property type="entry name" value="AA-adenyl-dom"/>
    <property type="match status" value="1"/>
</dbReference>
<dbReference type="SMART" id="SM00823">
    <property type="entry name" value="PKS_PP"/>
    <property type="match status" value="1"/>
</dbReference>
<dbReference type="Gene3D" id="3.30.559.30">
    <property type="entry name" value="Nonribosomal peptide synthetase, condensation domain"/>
    <property type="match status" value="1"/>
</dbReference>
<dbReference type="InterPro" id="IPR020806">
    <property type="entry name" value="PKS_PP-bd"/>
</dbReference>
<dbReference type="InterPro" id="IPR045851">
    <property type="entry name" value="AMP-bd_C_sf"/>
</dbReference>
<dbReference type="Pfam" id="PF00668">
    <property type="entry name" value="Condensation"/>
    <property type="match status" value="1"/>
</dbReference>
<dbReference type="InterPro" id="IPR013217">
    <property type="entry name" value="Methyltransf_12"/>
</dbReference>
<dbReference type="EMBL" id="WJXZ01000015">
    <property type="protein sequence ID" value="MRS65579.1"/>
    <property type="molecule type" value="Genomic_DNA"/>
</dbReference>
<keyword evidence="3" id="KW-0597">Phosphoprotein</keyword>
<keyword evidence="2" id="KW-0596">Phosphopantetheine</keyword>
<dbReference type="Gene3D" id="3.40.50.1820">
    <property type="entry name" value="alpha/beta hydrolase"/>
    <property type="match status" value="1"/>
</dbReference>
<dbReference type="CDD" id="cd19531">
    <property type="entry name" value="LCL_NRPS-like"/>
    <property type="match status" value="1"/>
</dbReference>
<gene>
    <name evidence="6" type="ORF">GJJ30_30085</name>
</gene>
<dbReference type="GO" id="GO:0043041">
    <property type="term" value="P:amino acid activation for nonribosomal peptide biosynthetic process"/>
    <property type="evidence" value="ECO:0007669"/>
    <property type="project" value="TreeGrafter"/>
</dbReference>
<evidence type="ECO:0000259" key="5">
    <source>
        <dbReference type="PROSITE" id="PS50075"/>
    </source>
</evidence>
<dbReference type="InterPro" id="IPR009081">
    <property type="entry name" value="PP-bd_ACP"/>
</dbReference>
<dbReference type="RefSeq" id="WP_154178947.1">
    <property type="nucleotide sequence ID" value="NZ_WJXZ01000015.1"/>
</dbReference>
<dbReference type="SUPFAM" id="SSF52777">
    <property type="entry name" value="CoA-dependent acyltransferases"/>
    <property type="match status" value="2"/>
</dbReference>
<name>A0A7K0EUY9_9BACT</name>
<dbReference type="SUPFAM" id="SSF53335">
    <property type="entry name" value="S-adenosyl-L-methionine-dependent methyltransferases"/>
    <property type="match status" value="1"/>
</dbReference>
<dbReference type="InterPro" id="IPR025110">
    <property type="entry name" value="AMP-bd_C"/>
</dbReference>
<evidence type="ECO:0000313" key="6">
    <source>
        <dbReference type="EMBL" id="MRS65579.1"/>
    </source>
</evidence>
<evidence type="ECO:0000256" key="2">
    <source>
        <dbReference type="ARBA" id="ARBA00022450"/>
    </source>
</evidence>
<dbReference type="Pfam" id="PF00975">
    <property type="entry name" value="Thioesterase"/>
    <property type="match status" value="1"/>
</dbReference>
<dbReference type="InterPro" id="IPR020845">
    <property type="entry name" value="AMP-binding_CS"/>
</dbReference>
<dbReference type="Gene3D" id="3.30.559.10">
    <property type="entry name" value="Chloramphenicol acetyltransferase-like domain"/>
    <property type="match status" value="1"/>
</dbReference>
<organism evidence="6 7">
    <name type="scientific">Larkinella terrae</name>
    <dbReference type="NCBI Taxonomy" id="2025311"/>
    <lineage>
        <taxon>Bacteria</taxon>
        <taxon>Pseudomonadati</taxon>
        <taxon>Bacteroidota</taxon>
        <taxon>Cytophagia</taxon>
        <taxon>Cytophagales</taxon>
        <taxon>Spirosomataceae</taxon>
        <taxon>Larkinella</taxon>
    </lineage>
</organism>
<dbReference type="Gene3D" id="3.40.50.150">
    <property type="entry name" value="Vaccinia Virus protein VP39"/>
    <property type="match status" value="1"/>
</dbReference>
<evidence type="ECO:0000313" key="7">
    <source>
        <dbReference type="Proteomes" id="UP000441754"/>
    </source>
</evidence>
<dbReference type="Pfam" id="PF00501">
    <property type="entry name" value="AMP-binding"/>
    <property type="match status" value="1"/>
</dbReference>
<protein>
    <submittedName>
        <fullName evidence="6">Amino acid adenylation domain-containing protein</fullName>
    </submittedName>
</protein>